<dbReference type="Pfam" id="PF13589">
    <property type="entry name" value="HATPase_c_3"/>
    <property type="match status" value="1"/>
</dbReference>
<dbReference type="PANTHER" id="PTHR23336">
    <property type="entry name" value="ZINC FINGER CW-TYPE COILED-COIL DOMAIN PROTEIN 3"/>
    <property type="match status" value="1"/>
</dbReference>
<dbReference type="InterPro" id="IPR011124">
    <property type="entry name" value="Znf_CW"/>
</dbReference>
<feature type="compositionally biased region" description="Polar residues" evidence="13">
    <location>
        <begin position="736"/>
        <end position="745"/>
    </location>
</feature>
<evidence type="ECO:0000259" key="14">
    <source>
        <dbReference type="PROSITE" id="PS51050"/>
    </source>
</evidence>
<dbReference type="Gene3D" id="3.30.40.100">
    <property type="match status" value="1"/>
</dbReference>
<keyword evidence="9" id="KW-0175">Coiled coil</keyword>
<keyword evidence="6" id="KW-0227">DNA damage</keyword>
<dbReference type="GO" id="GO:0006281">
    <property type="term" value="P:DNA repair"/>
    <property type="evidence" value="ECO:0007669"/>
    <property type="project" value="UniProtKB-KW"/>
</dbReference>
<evidence type="ECO:0000256" key="9">
    <source>
        <dbReference type="ARBA" id="ARBA00023054"/>
    </source>
</evidence>
<accession>A0A8I7B3Y7</accession>
<evidence type="ECO:0000256" key="11">
    <source>
        <dbReference type="ARBA" id="ARBA00023204"/>
    </source>
</evidence>
<dbReference type="Proteomes" id="UP000011116">
    <property type="component" value="Chromosome 1H"/>
</dbReference>
<dbReference type="EnsemblPlants" id="HORVU.MOREX.r3.1HG0081120.1">
    <property type="protein sequence ID" value="HORVU.MOREX.r3.1HG0081120.1"/>
    <property type="gene ID" value="HORVU.MOREX.r3.1HG0081120"/>
</dbReference>
<protein>
    <recommendedName>
        <fullName evidence="14">CW-type domain-containing protein</fullName>
    </recommendedName>
</protein>
<dbReference type="InterPro" id="IPR041006">
    <property type="entry name" value="Morc_S5"/>
</dbReference>
<keyword evidence="5" id="KW-0255">Endonuclease</keyword>
<evidence type="ECO:0000256" key="7">
    <source>
        <dbReference type="ARBA" id="ARBA00022771"/>
    </source>
</evidence>
<dbReference type="PROSITE" id="PS51050">
    <property type="entry name" value="ZF_CW"/>
    <property type="match status" value="1"/>
</dbReference>
<dbReference type="Gramene" id="HORVU.MOREX.r2.1HG0066420.1">
    <property type="protein sequence ID" value="HORVU.MOREX.r2.1HG0066420.1"/>
    <property type="gene ID" value="HORVU.MOREX.r2.1HG0066420"/>
</dbReference>
<dbReference type="Gene3D" id="3.30.565.10">
    <property type="entry name" value="Histidine kinase-like ATPase, C-terminal domain"/>
    <property type="match status" value="1"/>
</dbReference>
<evidence type="ECO:0000256" key="2">
    <source>
        <dbReference type="ARBA" id="ARBA00007845"/>
    </source>
</evidence>
<dbReference type="InterPro" id="IPR036890">
    <property type="entry name" value="HATPase_C_sf"/>
</dbReference>
<reference evidence="16" key="1">
    <citation type="journal article" date="2012" name="Nature">
        <title>A physical, genetic and functional sequence assembly of the barley genome.</title>
        <authorList>
            <consortium name="The International Barley Genome Sequencing Consortium"/>
            <person name="Mayer K.F."/>
            <person name="Waugh R."/>
            <person name="Brown J.W."/>
            <person name="Schulman A."/>
            <person name="Langridge P."/>
            <person name="Platzer M."/>
            <person name="Fincher G.B."/>
            <person name="Muehlbauer G.J."/>
            <person name="Sato K."/>
            <person name="Close T.J."/>
            <person name="Wise R.P."/>
            <person name="Stein N."/>
        </authorList>
    </citation>
    <scope>NUCLEOTIDE SEQUENCE [LARGE SCALE GENOMIC DNA]</scope>
    <source>
        <strain evidence="16">cv. Morex</strain>
    </source>
</reference>
<keyword evidence="8" id="KW-0862">Zinc</keyword>
<evidence type="ECO:0000256" key="8">
    <source>
        <dbReference type="ARBA" id="ARBA00022833"/>
    </source>
</evidence>
<evidence type="ECO:0000256" key="3">
    <source>
        <dbReference type="ARBA" id="ARBA00022722"/>
    </source>
</evidence>
<dbReference type="Pfam" id="PF07496">
    <property type="entry name" value="zf-CW"/>
    <property type="match status" value="1"/>
</dbReference>
<keyword evidence="4" id="KW-0479">Metal-binding</keyword>
<name>A0A8I7B3Y7_HORVV</name>
<evidence type="ECO:0000256" key="6">
    <source>
        <dbReference type="ARBA" id="ARBA00022763"/>
    </source>
</evidence>
<organism evidence="15 16">
    <name type="scientific">Hordeum vulgare subsp. vulgare</name>
    <name type="common">Domesticated barley</name>
    <dbReference type="NCBI Taxonomy" id="112509"/>
    <lineage>
        <taxon>Eukaryota</taxon>
        <taxon>Viridiplantae</taxon>
        <taxon>Streptophyta</taxon>
        <taxon>Embryophyta</taxon>
        <taxon>Tracheophyta</taxon>
        <taxon>Spermatophyta</taxon>
        <taxon>Magnoliopsida</taxon>
        <taxon>Liliopsida</taxon>
        <taxon>Poales</taxon>
        <taxon>Poaceae</taxon>
        <taxon>BOP clade</taxon>
        <taxon>Pooideae</taxon>
        <taxon>Triticodae</taxon>
        <taxon>Triticeae</taxon>
        <taxon>Hordeinae</taxon>
        <taxon>Hordeum</taxon>
    </lineage>
</organism>
<evidence type="ECO:0000256" key="12">
    <source>
        <dbReference type="ARBA" id="ARBA00023242"/>
    </source>
</evidence>
<dbReference type="GO" id="GO:0008270">
    <property type="term" value="F:zinc ion binding"/>
    <property type="evidence" value="ECO:0007669"/>
    <property type="project" value="UniProtKB-KW"/>
</dbReference>
<keyword evidence="10" id="KW-0943">RNA-mediated gene silencing</keyword>
<comment type="subcellular location">
    <subcellularLocation>
        <location evidence="1">Nucleus</location>
    </subcellularLocation>
</comment>
<dbReference type="AlphaFoldDB" id="A0A8I7B3Y7"/>
<keyword evidence="7" id="KW-0863">Zinc-finger</keyword>
<dbReference type="InterPro" id="IPR045261">
    <property type="entry name" value="MORC_ATPase"/>
</dbReference>
<dbReference type="GO" id="GO:0005634">
    <property type="term" value="C:nucleus"/>
    <property type="evidence" value="ECO:0000318"/>
    <property type="project" value="GO_Central"/>
</dbReference>
<evidence type="ECO:0000256" key="4">
    <source>
        <dbReference type="ARBA" id="ARBA00022723"/>
    </source>
</evidence>
<feature type="region of interest" description="Disordered" evidence="13">
    <location>
        <begin position="718"/>
        <end position="745"/>
    </location>
</feature>
<dbReference type="Gramene" id="HORVU.MOREX.r3.1HG0081120.1">
    <property type="protein sequence ID" value="HORVU.MOREX.r3.1HG0081120.1"/>
    <property type="gene ID" value="HORVU.MOREX.r3.1HG0081120"/>
</dbReference>
<keyword evidence="5" id="KW-0378">Hydrolase</keyword>
<evidence type="ECO:0000313" key="15">
    <source>
        <dbReference type="EnsemblPlants" id="HORVU.MOREX.r3.1HG0081120.1"/>
    </source>
</evidence>
<dbReference type="GO" id="GO:0016887">
    <property type="term" value="F:ATP hydrolysis activity"/>
    <property type="evidence" value="ECO:0007669"/>
    <property type="project" value="InterPro"/>
</dbReference>
<dbReference type="GO" id="GO:0031349">
    <property type="term" value="P:positive regulation of defense response"/>
    <property type="evidence" value="ECO:0007669"/>
    <property type="project" value="UniProtKB-ARBA"/>
</dbReference>
<comment type="similarity">
    <text evidence="2">Belongs to the MORC ATPase protein family.</text>
</comment>
<evidence type="ECO:0000256" key="13">
    <source>
        <dbReference type="SAM" id="MobiDB-lite"/>
    </source>
</evidence>
<dbReference type="SUPFAM" id="SSF55874">
    <property type="entry name" value="ATPase domain of HSP90 chaperone/DNA topoisomerase II/histidine kinase"/>
    <property type="match status" value="1"/>
</dbReference>
<dbReference type="GO" id="GO:0031047">
    <property type="term" value="P:regulatory ncRNA-mediated gene silencing"/>
    <property type="evidence" value="ECO:0007669"/>
    <property type="project" value="UniProtKB-KW"/>
</dbReference>
<dbReference type="PANTHER" id="PTHR23336:SF11">
    <property type="entry name" value="OS06G0622000 PROTEIN"/>
    <property type="match status" value="1"/>
</dbReference>
<dbReference type="SMR" id="A0A8I7B3Y7"/>
<dbReference type="Pfam" id="PF17942">
    <property type="entry name" value="Morc6_S5"/>
    <property type="match status" value="1"/>
</dbReference>
<evidence type="ECO:0000256" key="1">
    <source>
        <dbReference type="ARBA" id="ARBA00004123"/>
    </source>
</evidence>
<proteinExistence type="inferred from homology"/>
<feature type="domain" description="CW-type" evidence="14">
    <location>
        <begin position="610"/>
        <end position="660"/>
    </location>
</feature>
<sequence>MESKRITRGEQGSGLNYVLLKKRSRNICRAKVHDVPSGIKIPSVWSITTFVPVEKYQQNDFLKFSLVPDPEDDNQTNEWGRFMCYLRKSGKACAVKLGSVTFHILYPGYSVSAMVLYETKLKDHGVCKNVTGNGMYGRSNTSEETCDNIPHIKEMEFSCKHHNSYITEPHGFVPESSRFNSVENGPRFLDPEVKKKTSTLARNFVKTNPRYLRTLGQTHAGWIFGAVAELVDNSRDAGASRLDISIQSMFSKKEKGKVPVLCVSDDGLGMTYEEMMRMVSFGHDGANEHCKDQIGRFGIGFKSGSMKLGKDALVLTQTSTSRSVSFLSQSFNDKKDNIEIPVVTYCKEGQYMEVDLNVQSKATAERNLDAIKEFSPFNEYFIGEKVGLFGEEGTGTQVYIWNLEKWGADYTLEWNPEKINEIPAGHGNGDILIRSKRVRSRPGQRSGNVPLDYSLKAYLEVMFLNPQMKITVQGSPVITRHLEKKLDETSVMSGEIKGRTIRLTLGLSYEEWDRVNCGMFLYWHGRLIESYKRVGGQQYNADAGRGIIGVADVTDLIDNEDGSTWVLNSKQGFQDCEMYVKLEEWLGRKADQYWDRNFDKLELREDSEHIEAVDDWVQCNSCRKWRVLSVGFDKDCLPSEWFCYMPPFNGKCEIPEKEMEVGVIAVGAKRSGDKNVAQPKVQRLSRGEDVKNLRLIPPSTDKKEKGFSDARSCKEDYFAQADSGTPRPTLKRLSRGYNSNCKKQR</sequence>
<reference evidence="15" key="3">
    <citation type="submission" date="2022-01" db="UniProtKB">
        <authorList>
            <consortium name="EnsemblPlants"/>
        </authorList>
    </citation>
    <scope>IDENTIFICATION</scope>
    <source>
        <strain evidence="15">subsp. vulgare</strain>
    </source>
</reference>
<keyword evidence="12" id="KW-0539">Nucleus</keyword>
<reference evidence="15" key="2">
    <citation type="submission" date="2020-10" db="EMBL/GenBank/DDBJ databases">
        <authorList>
            <person name="Scholz U."/>
            <person name="Mascher M."/>
            <person name="Fiebig A."/>
        </authorList>
    </citation>
    <scope>NUCLEOTIDE SEQUENCE [LARGE SCALE GENOMIC DNA]</scope>
    <source>
        <strain evidence="15">cv. Morex</strain>
    </source>
</reference>
<keyword evidence="3" id="KW-0540">Nuclease</keyword>
<evidence type="ECO:0000256" key="5">
    <source>
        <dbReference type="ARBA" id="ARBA00022759"/>
    </source>
</evidence>
<dbReference type="GO" id="GO:0004519">
    <property type="term" value="F:endonuclease activity"/>
    <property type="evidence" value="ECO:0007669"/>
    <property type="project" value="UniProtKB-KW"/>
</dbReference>
<evidence type="ECO:0000256" key="10">
    <source>
        <dbReference type="ARBA" id="ARBA00023158"/>
    </source>
</evidence>
<evidence type="ECO:0000313" key="16">
    <source>
        <dbReference type="Proteomes" id="UP000011116"/>
    </source>
</evidence>
<keyword evidence="16" id="KW-1185">Reference proteome</keyword>
<keyword evidence="11" id="KW-0234">DNA repair</keyword>